<dbReference type="EMBL" id="JAAOMP010000097">
    <property type="protein sequence ID" value="MBU2760302.1"/>
    <property type="molecule type" value="Genomic_DNA"/>
</dbReference>
<proteinExistence type="predicted"/>
<evidence type="ECO:0000313" key="3">
    <source>
        <dbReference type="Proteomes" id="UP000755654"/>
    </source>
</evidence>
<evidence type="ECO:0000256" key="1">
    <source>
        <dbReference type="SAM" id="MobiDB-lite"/>
    </source>
</evidence>
<feature type="compositionally biased region" description="Basic residues" evidence="1">
    <location>
        <begin position="1"/>
        <end position="18"/>
    </location>
</feature>
<dbReference type="Proteomes" id="UP000755654">
    <property type="component" value="Unassembled WGS sequence"/>
</dbReference>
<protein>
    <submittedName>
        <fullName evidence="2">Uncharacterized protein</fullName>
    </submittedName>
</protein>
<name>A0ABS5ZYV4_9PROT</name>
<dbReference type="RefSeq" id="WP_215882102.1">
    <property type="nucleotide sequence ID" value="NZ_JAAOMP010000097.1"/>
</dbReference>
<sequence length="247" mass="29078">MISWKHREHRKHRKHARKSAPPGALRGKRIFAAAREYHQHHPWKLNRDGIMVRHVYSDMTSESLSWWDDLGFVFAKRRIMVWWLHPRMVYMDRLEALATEQCAAEYPKGQDNWLAHSTPIHRAVQGGRRKRTVGHRMGSISERYRQYFDHLQATQDALSQQDHGWSIGASLRSEVLGWCQGVNLVVPMEVRCEDDLRPLRELVECYLRGDRSALTGFPAYTFANWQKDQEQRRRKRGAAEDGHTEKN</sequence>
<reference evidence="2 3" key="1">
    <citation type="journal article" date="2021" name="ISME J.">
        <title>Genomic evolution of the class Acidithiobacillia: deep-branching Proteobacteria living in extreme acidic conditions.</title>
        <authorList>
            <person name="Moya-Beltran A."/>
            <person name="Beard S."/>
            <person name="Rojas-Villalobos C."/>
            <person name="Issotta F."/>
            <person name="Gallardo Y."/>
            <person name="Ulloa R."/>
            <person name="Giaveno A."/>
            <person name="Degli Esposti M."/>
            <person name="Johnson D.B."/>
            <person name="Quatrini R."/>
        </authorList>
    </citation>
    <scope>NUCLEOTIDE SEQUENCE [LARGE SCALE GENOMIC DNA]</scope>
    <source>
        <strain evidence="2 3">RW2</strain>
    </source>
</reference>
<keyword evidence="3" id="KW-1185">Reference proteome</keyword>
<organism evidence="2 3">
    <name type="scientific">Acidithiobacillus sulfurivorans</name>
    <dbReference type="NCBI Taxonomy" id="1958756"/>
    <lineage>
        <taxon>Bacteria</taxon>
        <taxon>Pseudomonadati</taxon>
        <taxon>Pseudomonadota</taxon>
        <taxon>Acidithiobacillia</taxon>
        <taxon>Acidithiobacillales</taxon>
        <taxon>Acidithiobacillaceae</taxon>
        <taxon>Acidithiobacillus</taxon>
    </lineage>
</organism>
<feature type="region of interest" description="Disordered" evidence="1">
    <location>
        <begin position="228"/>
        <end position="247"/>
    </location>
</feature>
<feature type="region of interest" description="Disordered" evidence="1">
    <location>
        <begin position="1"/>
        <end position="23"/>
    </location>
</feature>
<gene>
    <name evidence="2" type="ORF">HAP95_09095</name>
</gene>
<evidence type="ECO:0000313" key="2">
    <source>
        <dbReference type="EMBL" id="MBU2760302.1"/>
    </source>
</evidence>
<comment type="caution">
    <text evidence="2">The sequence shown here is derived from an EMBL/GenBank/DDBJ whole genome shotgun (WGS) entry which is preliminary data.</text>
</comment>
<accession>A0ABS5ZYV4</accession>